<accession>A0A507F9P2</accession>
<evidence type="ECO:0008006" key="5">
    <source>
        <dbReference type="Google" id="ProtNLM"/>
    </source>
</evidence>
<keyword evidence="4" id="KW-1185">Reference proteome</keyword>
<name>A0A507F9P2_9FUNG</name>
<feature type="region of interest" description="Disordered" evidence="1">
    <location>
        <begin position="207"/>
        <end position="230"/>
    </location>
</feature>
<dbReference type="Proteomes" id="UP000320333">
    <property type="component" value="Unassembled WGS sequence"/>
</dbReference>
<evidence type="ECO:0000313" key="3">
    <source>
        <dbReference type="EMBL" id="TPX71998.1"/>
    </source>
</evidence>
<feature type="chain" id="PRO_5021332300" description="DM13 domain-containing protein" evidence="2">
    <location>
        <begin position="18"/>
        <end position="254"/>
    </location>
</feature>
<evidence type="ECO:0000256" key="1">
    <source>
        <dbReference type="SAM" id="MobiDB-lite"/>
    </source>
</evidence>
<feature type="compositionally biased region" description="Low complexity" evidence="1">
    <location>
        <begin position="207"/>
        <end position="229"/>
    </location>
</feature>
<feature type="signal peptide" evidence="2">
    <location>
        <begin position="1"/>
        <end position="17"/>
    </location>
</feature>
<sequence length="254" mass="25959">MLASLVTLIASSQLARAALPQVQRCDPQTLPDGWVAGQVTAPLKQVAQYLISDPNKKLVCSGTLVVLDGCTVELFMIKGFTYTDSNESAWFAGLGDDPDGVKLSADAPTASDNQDTKSFTLIRSIGASYTWKTITQVRLFEMTNQQLICTVDLPSTGSSANNASPAQSAISPAILPVSASARATLAPVSSASVSGALPVKVSSAQSAESGSSVGKSGSDSKSGATSKSALSGTVGSRVWGVAETLVAVAFGLLV</sequence>
<organism evidence="3 4">
    <name type="scientific">Chytriomyces confervae</name>
    <dbReference type="NCBI Taxonomy" id="246404"/>
    <lineage>
        <taxon>Eukaryota</taxon>
        <taxon>Fungi</taxon>
        <taxon>Fungi incertae sedis</taxon>
        <taxon>Chytridiomycota</taxon>
        <taxon>Chytridiomycota incertae sedis</taxon>
        <taxon>Chytridiomycetes</taxon>
        <taxon>Chytridiales</taxon>
        <taxon>Chytriomycetaceae</taxon>
        <taxon>Chytriomyces</taxon>
    </lineage>
</organism>
<reference evidence="3 4" key="1">
    <citation type="journal article" date="2019" name="Sci. Rep.">
        <title>Comparative genomics of chytrid fungi reveal insights into the obligate biotrophic and pathogenic lifestyle of Synchytrium endobioticum.</title>
        <authorList>
            <person name="van de Vossenberg B.T.L.H."/>
            <person name="Warris S."/>
            <person name="Nguyen H.D.T."/>
            <person name="van Gent-Pelzer M.P.E."/>
            <person name="Joly D.L."/>
            <person name="van de Geest H.C."/>
            <person name="Bonants P.J.M."/>
            <person name="Smith D.S."/>
            <person name="Levesque C.A."/>
            <person name="van der Lee T.A.J."/>
        </authorList>
    </citation>
    <scope>NUCLEOTIDE SEQUENCE [LARGE SCALE GENOMIC DNA]</scope>
    <source>
        <strain evidence="3 4">CBS 675.73</strain>
    </source>
</reference>
<protein>
    <recommendedName>
        <fullName evidence="5">DM13 domain-containing protein</fullName>
    </recommendedName>
</protein>
<keyword evidence="2" id="KW-0732">Signal</keyword>
<proteinExistence type="predicted"/>
<gene>
    <name evidence="3" type="ORF">CcCBS67573_g06003</name>
</gene>
<evidence type="ECO:0000256" key="2">
    <source>
        <dbReference type="SAM" id="SignalP"/>
    </source>
</evidence>
<evidence type="ECO:0000313" key="4">
    <source>
        <dbReference type="Proteomes" id="UP000320333"/>
    </source>
</evidence>
<dbReference type="AlphaFoldDB" id="A0A507F9P2"/>
<comment type="caution">
    <text evidence="3">The sequence shown here is derived from an EMBL/GenBank/DDBJ whole genome shotgun (WGS) entry which is preliminary data.</text>
</comment>
<dbReference type="EMBL" id="QEAP01000236">
    <property type="protein sequence ID" value="TPX71998.1"/>
    <property type="molecule type" value="Genomic_DNA"/>
</dbReference>
<dbReference type="OrthoDB" id="5573191at2759"/>